<dbReference type="RefSeq" id="XP_009542614.1">
    <property type="nucleotide sequence ID" value="XM_009544319.1"/>
</dbReference>
<keyword evidence="4 10" id="KW-0639">Primosome</keyword>
<evidence type="ECO:0000259" key="12">
    <source>
        <dbReference type="Pfam" id="PF04104"/>
    </source>
</evidence>
<feature type="binding site" evidence="11">
    <location>
        <position position="387"/>
    </location>
    <ligand>
        <name>[4Fe-4S] cluster</name>
        <dbReference type="ChEBI" id="CHEBI:49883"/>
    </ligand>
</feature>
<dbReference type="PANTHER" id="PTHR10537:SF3">
    <property type="entry name" value="DNA PRIMASE LARGE SUBUNIT"/>
    <property type="match status" value="1"/>
</dbReference>
<dbReference type="GO" id="GO:0006270">
    <property type="term" value="P:DNA replication initiation"/>
    <property type="evidence" value="ECO:0007669"/>
    <property type="project" value="TreeGrafter"/>
</dbReference>
<evidence type="ECO:0000256" key="2">
    <source>
        <dbReference type="ARBA" id="ARBA00019038"/>
    </source>
</evidence>
<keyword evidence="6 10" id="KW-0479">Metal-binding</keyword>
<evidence type="ECO:0000256" key="9">
    <source>
        <dbReference type="ARBA" id="ARBA00023125"/>
    </source>
</evidence>
<keyword evidence="5 10" id="KW-0235">DNA replication</keyword>
<accession>W4KIY3</accession>
<gene>
    <name evidence="13" type="ORF">HETIRDRAFT_470979</name>
</gene>
<dbReference type="GO" id="GO:0005658">
    <property type="term" value="C:alpha DNA polymerase:primase complex"/>
    <property type="evidence" value="ECO:0007669"/>
    <property type="project" value="TreeGrafter"/>
</dbReference>
<name>W4KIY3_HETIT</name>
<dbReference type="GeneID" id="20677370"/>
<dbReference type="Proteomes" id="UP000030671">
    <property type="component" value="Unassembled WGS sequence"/>
</dbReference>
<dbReference type="FunFam" id="1.20.930.80:FF:000001">
    <property type="entry name" value="DNA primase large subunit"/>
    <property type="match status" value="1"/>
</dbReference>
<sequence>MYKGRQGNLEVEKHSGLKYPHRLNFYDKPPVDDITVEEFETCAIDRLRVLAEIESCFARNRPYDELRTIAIMQCEKHLPLNATSAYTVDRDAQRRKDHIGHFVLRLAFCRSEELRRRFVKAEATLFRVRYDTDGAAERKAFLSSRDFAWSFVDDKEKAMYASQLEAATSGIRVFDTSTDKAEDFFKVRWTRVPDLVEKRKVFLKGGWAYVPAREQSSIVFQEFQNHLEKSLEVTAKALPRLDEDTRLDPILANLSQGFLAGASSEWADGLKSVDGITADMVEDLSRKHFPMCMRNLQDNLKQKRHLKHFGRLQYGLFLKALGLSVDEALLFWRRAFSGFTDDQFNKNYKYNIRHSYGLEGKRANYPARSCQQILTSDQPGSSDSHGCPYRHFSIDNLQTALLSAYSSQGLTSADLPEILNTVKGGHYHVACTRVFEITHANRGVKKGEGVGGGESITHPNQYVTRSMELERAAIEAVKVEVDGDVVMGS</sequence>
<dbReference type="GO" id="GO:0003677">
    <property type="term" value="F:DNA binding"/>
    <property type="evidence" value="ECO:0007669"/>
    <property type="project" value="UniProtKB-UniRule"/>
</dbReference>
<evidence type="ECO:0000313" key="13">
    <source>
        <dbReference type="EMBL" id="ETW85792.1"/>
    </source>
</evidence>
<dbReference type="InterPro" id="IPR016558">
    <property type="entry name" value="DNA_primase_lsu_euk"/>
</dbReference>
<dbReference type="STRING" id="747525.W4KIY3"/>
<dbReference type="Pfam" id="PF26466">
    <property type="entry name" value="DNA_primase_lrg_N"/>
    <property type="match status" value="1"/>
</dbReference>
<organism evidence="13 14">
    <name type="scientific">Heterobasidion irregulare (strain TC 32-1)</name>
    <dbReference type="NCBI Taxonomy" id="747525"/>
    <lineage>
        <taxon>Eukaryota</taxon>
        <taxon>Fungi</taxon>
        <taxon>Dikarya</taxon>
        <taxon>Basidiomycota</taxon>
        <taxon>Agaricomycotina</taxon>
        <taxon>Agaricomycetes</taxon>
        <taxon>Russulales</taxon>
        <taxon>Bondarzewiaceae</taxon>
        <taxon>Heterobasidion</taxon>
        <taxon>Heterobasidion annosum species complex</taxon>
    </lineage>
</organism>
<feature type="binding site" evidence="11">
    <location>
        <position position="292"/>
    </location>
    <ligand>
        <name>[4Fe-4S] cluster</name>
        <dbReference type="ChEBI" id="CHEBI:49883"/>
    </ligand>
</feature>
<dbReference type="GO" id="GO:0006269">
    <property type="term" value="P:DNA replication, synthesis of primer"/>
    <property type="evidence" value="ECO:0007669"/>
    <property type="project" value="UniProtKB-KW"/>
</dbReference>
<dbReference type="CDD" id="cd07322">
    <property type="entry name" value="PriL_PriS_Eukaryotic"/>
    <property type="match status" value="1"/>
</dbReference>
<dbReference type="PANTHER" id="PTHR10537">
    <property type="entry name" value="DNA PRIMASE LARGE SUBUNIT"/>
    <property type="match status" value="1"/>
</dbReference>
<comment type="function">
    <text evidence="10">DNA primase is the polymerase that synthesizes small RNA primers for the Okazaki fragments made during discontinuous DNA replication.</text>
</comment>
<dbReference type="KEGG" id="hir:HETIRDRAFT_470979"/>
<dbReference type="FunCoup" id="W4KIY3">
    <property type="interactions" value="403"/>
</dbReference>
<feature type="binding site" evidence="11">
    <location>
        <position position="431"/>
    </location>
    <ligand>
        <name>[4Fe-4S] cluster</name>
        <dbReference type="ChEBI" id="CHEBI:49883"/>
    </ligand>
</feature>
<evidence type="ECO:0000313" key="14">
    <source>
        <dbReference type="Proteomes" id="UP000030671"/>
    </source>
</evidence>
<dbReference type="GO" id="GO:0051539">
    <property type="term" value="F:4 iron, 4 sulfur cluster binding"/>
    <property type="evidence" value="ECO:0007669"/>
    <property type="project" value="UniProtKB-UniRule"/>
</dbReference>
<keyword evidence="7 10" id="KW-0408">Iron</keyword>
<dbReference type="InterPro" id="IPR007238">
    <property type="entry name" value="DNA_primase_lsu_euk/arc"/>
</dbReference>
<evidence type="ECO:0000256" key="11">
    <source>
        <dbReference type="PIRSR" id="PIRSR009449-1"/>
    </source>
</evidence>
<dbReference type="Gene3D" id="1.20.930.80">
    <property type="match status" value="1"/>
</dbReference>
<dbReference type="GO" id="GO:0046872">
    <property type="term" value="F:metal ion binding"/>
    <property type="evidence" value="ECO:0007669"/>
    <property type="project" value="UniProtKB-UniRule"/>
</dbReference>
<dbReference type="Pfam" id="PF04104">
    <property type="entry name" value="DNA_primase_lrg"/>
    <property type="match status" value="1"/>
</dbReference>
<protein>
    <recommendedName>
        <fullName evidence="2 10">DNA primase large subunit</fullName>
    </recommendedName>
</protein>
<evidence type="ECO:0000256" key="3">
    <source>
        <dbReference type="ARBA" id="ARBA00022485"/>
    </source>
</evidence>
<evidence type="ECO:0000256" key="7">
    <source>
        <dbReference type="ARBA" id="ARBA00023004"/>
    </source>
</evidence>
<comment type="similarity">
    <text evidence="1 10">Belongs to the eukaryotic-type primase large subunit family.</text>
</comment>
<evidence type="ECO:0000256" key="8">
    <source>
        <dbReference type="ARBA" id="ARBA00023014"/>
    </source>
</evidence>
<dbReference type="InParanoid" id="W4KIY3"/>
<keyword evidence="9 10" id="KW-0238">DNA-binding</keyword>
<dbReference type="eggNOG" id="KOG2267">
    <property type="taxonomic scope" value="Eukaryota"/>
</dbReference>
<dbReference type="PIRSF" id="PIRSF009449">
    <property type="entry name" value="DNA_primase_large_subunit"/>
    <property type="match status" value="1"/>
</dbReference>
<dbReference type="AlphaFoldDB" id="W4KIY3"/>
<evidence type="ECO:0000256" key="10">
    <source>
        <dbReference type="PIRNR" id="PIRNR009449"/>
    </source>
</evidence>
<dbReference type="HOGENOM" id="CLU_026253_1_0_1"/>
<dbReference type="OrthoDB" id="421393at2759"/>
<dbReference type="InterPro" id="IPR058560">
    <property type="entry name" value="DNA_primase_C"/>
</dbReference>
<keyword evidence="3 10" id="KW-0004">4Fe-4S</keyword>
<keyword evidence="14" id="KW-1185">Reference proteome</keyword>
<proteinExistence type="inferred from homology"/>
<keyword evidence="8 10" id="KW-0411">Iron-sulfur</keyword>
<evidence type="ECO:0000256" key="6">
    <source>
        <dbReference type="ARBA" id="ARBA00022723"/>
    </source>
</evidence>
<dbReference type="EMBL" id="KI925455">
    <property type="protein sequence ID" value="ETW85792.1"/>
    <property type="molecule type" value="Genomic_DNA"/>
</dbReference>
<evidence type="ECO:0000256" key="4">
    <source>
        <dbReference type="ARBA" id="ARBA00022515"/>
    </source>
</evidence>
<feature type="binding site" evidence="11">
    <location>
        <position position="370"/>
    </location>
    <ligand>
        <name>[4Fe-4S] cluster</name>
        <dbReference type="ChEBI" id="CHEBI:49883"/>
    </ligand>
</feature>
<evidence type="ECO:0000256" key="5">
    <source>
        <dbReference type="ARBA" id="ARBA00022705"/>
    </source>
</evidence>
<evidence type="ECO:0000256" key="1">
    <source>
        <dbReference type="ARBA" id="ARBA00010564"/>
    </source>
</evidence>
<comment type="cofactor">
    <cofactor evidence="10">
        <name>[4Fe-4S] cluster</name>
        <dbReference type="ChEBI" id="CHEBI:49883"/>
    </cofactor>
    <text evidence="10">Binds 1 [4Fe-4S] cluster.</text>
</comment>
<feature type="domain" description="DNA primase large subunit C-terminal" evidence="12">
    <location>
        <begin position="283"/>
        <end position="462"/>
    </location>
</feature>
<reference evidence="13 14" key="1">
    <citation type="journal article" date="2012" name="New Phytol.">
        <title>Insight into trade-off between wood decay and parasitism from the genome of a fungal forest pathogen.</title>
        <authorList>
            <person name="Olson A."/>
            <person name="Aerts A."/>
            <person name="Asiegbu F."/>
            <person name="Belbahri L."/>
            <person name="Bouzid O."/>
            <person name="Broberg A."/>
            <person name="Canback B."/>
            <person name="Coutinho P.M."/>
            <person name="Cullen D."/>
            <person name="Dalman K."/>
            <person name="Deflorio G."/>
            <person name="van Diepen L.T."/>
            <person name="Dunand C."/>
            <person name="Duplessis S."/>
            <person name="Durling M."/>
            <person name="Gonthier P."/>
            <person name="Grimwood J."/>
            <person name="Fossdal C.G."/>
            <person name="Hansson D."/>
            <person name="Henrissat B."/>
            <person name="Hietala A."/>
            <person name="Himmelstrand K."/>
            <person name="Hoffmeister D."/>
            <person name="Hogberg N."/>
            <person name="James T.Y."/>
            <person name="Karlsson M."/>
            <person name="Kohler A."/>
            <person name="Kues U."/>
            <person name="Lee Y.H."/>
            <person name="Lin Y.C."/>
            <person name="Lind M."/>
            <person name="Lindquist E."/>
            <person name="Lombard V."/>
            <person name="Lucas S."/>
            <person name="Lunden K."/>
            <person name="Morin E."/>
            <person name="Murat C."/>
            <person name="Park J."/>
            <person name="Raffaello T."/>
            <person name="Rouze P."/>
            <person name="Salamov A."/>
            <person name="Schmutz J."/>
            <person name="Solheim H."/>
            <person name="Stahlberg J."/>
            <person name="Velez H."/>
            <person name="de Vries R.P."/>
            <person name="Wiebenga A."/>
            <person name="Woodward S."/>
            <person name="Yakovlev I."/>
            <person name="Garbelotto M."/>
            <person name="Martin F."/>
            <person name="Grigoriev I.V."/>
            <person name="Stenlid J."/>
        </authorList>
    </citation>
    <scope>NUCLEOTIDE SEQUENCE [LARGE SCALE GENOMIC DNA]</scope>
    <source>
        <strain evidence="13 14">TC 32-1</strain>
    </source>
</reference>